<dbReference type="GO" id="GO:0042796">
    <property type="term" value="P:snRNA transcription by RNA polymerase III"/>
    <property type="evidence" value="ECO:0007669"/>
    <property type="project" value="TreeGrafter"/>
</dbReference>
<reference evidence="2 3" key="1">
    <citation type="submission" date="2020-04" db="EMBL/GenBank/DDBJ databases">
        <authorList>
            <person name="Laetsch R D."/>
            <person name="Stevens L."/>
            <person name="Kumar S."/>
            <person name="Blaxter L. M."/>
        </authorList>
    </citation>
    <scope>NUCLEOTIDE SEQUENCE [LARGE SCALE GENOMIC DNA]</scope>
</reference>
<evidence type="ECO:0000256" key="1">
    <source>
        <dbReference type="SAM" id="MobiDB-lite"/>
    </source>
</evidence>
<protein>
    <submittedName>
        <fullName evidence="2">Uncharacterized protein</fullName>
    </submittedName>
</protein>
<gene>
    <name evidence="2" type="ORF">CBOVIS_LOCUS8260</name>
</gene>
<evidence type="ECO:0000313" key="2">
    <source>
        <dbReference type="EMBL" id="CAB3406148.1"/>
    </source>
</evidence>
<dbReference type="OrthoDB" id="20127at2759"/>
<comment type="caution">
    <text evidence="2">The sequence shown here is derived from an EMBL/GenBank/DDBJ whole genome shotgun (WGS) entry which is preliminary data.</text>
</comment>
<name>A0A8S1F5T2_9PELO</name>
<keyword evidence="3" id="KW-1185">Reference proteome</keyword>
<dbReference type="Pfam" id="PF09808">
    <property type="entry name" value="SNAPC1"/>
    <property type="match status" value="1"/>
</dbReference>
<dbReference type="AlphaFoldDB" id="A0A8S1F5T2"/>
<dbReference type="GO" id="GO:0042795">
    <property type="term" value="P:snRNA transcription by RNA polymerase II"/>
    <property type="evidence" value="ECO:0007669"/>
    <property type="project" value="TreeGrafter"/>
</dbReference>
<sequence>MPKGGKSSLTPVWAGVREDLYAFLRIFLVHKPIVYSHFKALFQAHGMPTIFNGRHDGAECIEEQLYGLYITYTFYYLQSANYVVKIRMDPDGIQSFLKLSQKLKNSGHFDAYACTMKLIHDEAIKVVAFVQIHDPSYKKTYDVDNSFDDILTVTNVNEPFSSISRILESDNANAAKMLYRVYNEHKRLYLSNKDLMAFLSKDPIKEIEETIATKTKNFFLASHRQNVDKLKVKIPSAESELSNIGHRRTSIKERTYGAKLTFAQNQRHRKNGLQNAHEQVSFEFADLPPVEREVEITEASDTYANEAVVDDEPMELVIEDELPVENEVIKKGEITLDNKNSPSSNVKLENDQNSLMASVFEESLRMANELKRSQSVDNNNKDSNGILKDEKEMAKKQREAKKSVSFNDLAEDKFIPLEFDVNIHDEFSEKKENDEDEIGVMEIDESDEFENRFDVFDNIEKRSNAVSNDESSKMPVIDNEVTSNAGRNEENEVFKENDEDQSTSLSISLVEEISSKHPSNQSADCMAFTSNMSSIRNMTENENDIEPNLEICDGEMVDDCASSDNIE</sequence>
<organism evidence="2 3">
    <name type="scientific">Caenorhabditis bovis</name>
    <dbReference type="NCBI Taxonomy" id="2654633"/>
    <lineage>
        <taxon>Eukaryota</taxon>
        <taxon>Metazoa</taxon>
        <taxon>Ecdysozoa</taxon>
        <taxon>Nematoda</taxon>
        <taxon>Chromadorea</taxon>
        <taxon>Rhabditida</taxon>
        <taxon>Rhabditina</taxon>
        <taxon>Rhabditomorpha</taxon>
        <taxon>Rhabditoidea</taxon>
        <taxon>Rhabditidae</taxon>
        <taxon>Peloderinae</taxon>
        <taxon>Caenorhabditis</taxon>
    </lineage>
</organism>
<dbReference type="GO" id="GO:0043565">
    <property type="term" value="F:sequence-specific DNA binding"/>
    <property type="evidence" value="ECO:0007669"/>
    <property type="project" value="TreeGrafter"/>
</dbReference>
<dbReference type="Proteomes" id="UP000494206">
    <property type="component" value="Unassembled WGS sequence"/>
</dbReference>
<evidence type="ECO:0000313" key="3">
    <source>
        <dbReference type="Proteomes" id="UP000494206"/>
    </source>
</evidence>
<dbReference type="PANTHER" id="PTHR15131:SF7">
    <property type="entry name" value="SNAPC (SMALL NUCLEAR RNA ACTIVATING COMPLEX) HOMOLOG-RELATED"/>
    <property type="match status" value="1"/>
</dbReference>
<accession>A0A8S1F5T2</accession>
<feature type="region of interest" description="Disordered" evidence="1">
    <location>
        <begin position="372"/>
        <end position="394"/>
    </location>
</feature>
<dbReference type="GO" id="GO:0019185">
    <property type="term" value="C:snRNA-activating protein complex"/>
    <property type="evidence" value="ECO:0007669"/>
    <property type="project" value="TreeGrafter"/>
</dbReference>
<proteinExistence type="predicted"/>
<dbReference type="EMBL" id="CADEPM010000005">
    <property type="protein sequence ID" value="CAB3406148.1"/>
    <property type="molecule type" value="Genomic_DNA"/>
</dbReference>
<dbReference type="PANTHER" id="PTHR15131">
    <property type="entry name" value="SMALL NUCLEAR RNA ACTIVATING COMPLEX, POLYPEPTIDE 1"/>
    <property type="match status" value="1"/>
</dbReference>
<dbReference type="InterPro" id="IPR019188">
    <property type="entry name" value="SNAPC1"/>
</dbReference>